<accession>A0AAD2HYB3</accession>
<feature type="compositionally biased region" description="Pro residues" evidence="1">
    <location>
        <begin position="131"/>
        <end position="144"/>
    </location>
</feature>
<evidence type="ECO:0000313" key="3">
    <source>
        <dbReference type="EMBL" id="CAK5284130.1"/>
    </source>
</evidence>
<dbReference type="EMBL" id="CAVNYO010000478">
    <property type="protein sequence ID" value="CAK5284130.1"/>
    <property type="molecule type" value="Genomic_DNA"/>
</dbReference>
<sequence>MNRSNRPVDIRDESGYVAQRLPQKLAQNAYPNSLPSGPSSQLRSGPQRRPTVQDSQPVPPALRAGPAQQPYRQGQHQQSLPEDPRRPMQRELSRSQEREPLQRQTSQSDQPPFPTPQLQRTPSQPEREYPPAYPPNDPYFPPAPAFARGPDDQLDKSDEFWKRFNNSVLHQQGHDAEKSSWLERNEGKSSRYGRWLWLVGLIIVLLAAGGIAIGVFISFHSNSNSKRPDTFGGSANITGAAAGVATTGVPAPLLATAHRQQPHYTYSMAPPLAGRPPFATDEPDSIYQTTPQPRLRPQQQGNQSSAHNAYDNHLAPGEGGGNRNSGVGAVGMGFMNGNMDDDSDDEEGPTMRGPSAPSPRRALRPWLLLSVSLLPRGPSA</sequence>
<feature type="compositionally biased region" description="Gly residues" evidence="1">
    <location>
        <begin position="317"/>
        <end position="331"/>
    </location>
</feature>
<keyword evidence="2" id="KW-1133">Transmembrane helix</keyword>
<gene>
    <name evidence="3" type="ORF">MYCIT1_LOCUS37171</name>
</gene>
<feature type="compositionally biased region" description="Polar residues" evidence="1">
    <location>
        <begin position="102"/>
        <end position="124"/>
    </location>
</feature>
<dbReference type="AlphaFoldDB" id="A0AAD2HYB3"/>
<feature type="compositionally biased region" description="Basic and acidic residues" evidence="1">
    <location>
        <begin position="82"/>
        <end position="101"/>
    </location>
</feature>
<feature type="compositionally biased region" description="Low complexity" evidence="1">
    <location>
        <begin position="288"/>
        <end position="300"/>
    </location>
</feature>
<dbReference type="Proteomes" id="UP001295794">
    <property type="component" value="Unassembled WGS sequence"/>
</dbReference>
<feature type="region of interest" description="Disordered" evidence="1">
    <location>
        <begin position="1"/>
        <end position="156"/>
    </location>
</feature>
<feature type="compositionally biased region" description="Polar residues" evidence="1">
    <location>
        <begin position="25"/>
        <end position="56"/>
    </location>
</feature>
<comment type="caution">
    <text evidence="3">The sequence shown here is derived from an EMBL/GenBank/DDBJ whole genome shotgun (WGS) entry which is preliminary data.</text>
</comment>
<evidence type="ECO:0000256" key="2">
    <source>
        <dbReference type="SAM" id="Phobius"/>
    </source>
</evidence>
<proteinExistence type="predicted"/>
<feature type="compositionally biased region" description="Low complexity" evidence="1">
    <location>
        <begin position="352"/>
        <end position="380"/>
    </location>
</feature>
<keyword evidence="2" id="KW-0812">Transmembrane</keyword>
<keyword evidence="4" id="KW-1185">Reference proteome</keyword>
<feature type="compositionally biased region" description="Polar residues" evidence="1">
    <location>
        <begin position="70"/>
        <end position="80"/>
    </location>
</feature>
<name>A0AAD2HYB3_9AGAR</name>
<reference evidence="3" key="1">
    <citation type="submission" date="2023-11" db="EMBL/GenBank/DDBJ databases">
        <authorList>
            <person name="De Vega J J."/>
            <person name="De Vega J J."/>
        </authorList>
    </citation>
    <scope>NUCLEOTIDE SEQUENCE</scope>
</reference>
<feature type="compositionally biased region" description="Basic and acidic residues" evidence="1">
    <location>
        <begin position="1"/>
        <end position="14"/>
    </location>
</feature>
<feature type="transmembrane region" description="Helical" evidence="2">
    <location>
        <begin position="195"/>
        <end position="219"/>
    </location>
</feature>
<evidence type="ECO:0000313" key="4">
    <source>
        <dbReference type="Proteomes" id="UP001295794"/>
    </source>
</evidence>
<protein>
    <submittedName>
        <fullName evidence="3">Uncharacterized protein</fullName>
    </submittedName>
</protein>
<feature type="compositionally biased region" description="Acidic residues" evidence="1">
    <location>
        <begin position="339"/>
        <end position="348"/>
    </location>
</feature>
<organism evidence="3 4">
    <name type="scientific">Mycena citricolor</name>
    <dbReference type="NCBI Taxonomy" id="2018698"/>
    <lineage>
        <taxon>Eukaryota</taxon>
        <taxon>Fungi</taxon>
        <taxon>Dikarya</taxon>
        <taxon>Basidiomycota</taxon>
        <taxon>Agaricomycotina</taxon>
        <taxon>Agaricomycetes</taxon>
        <taxon>Agaricomycetidae</taxon>
        <taxon>Agaricales</taxon>
        <taxon>Marasmiineae</taxon>
        <taxon>Mycenaceae</taxon>
        <taxon>Mycena</taxon>
    </lineage>
</organism>
<keyword evidence="2" id="KW-0472">Membrane</keyword>
<evidence type="ECO:0000256" key="1">
    <source>
        <dbReference type="SAM" id="MobiDB-lite"/>
    </source>
</evidence>
<feature type="region of interest" description="Disordered" evidence="1">
    <location>
        <begin position="266"/>
        <end position="380"/>
    </location>
</feature>